<comment type="caution">
    <text evidence="1">The sequence shown here is derived from an EMBL/GenBank/DDBJ whole genome shotgun (WGS) entry which is preliminary data.</text>
</comment>
<accession>A0A9N9FLQ7</accession>
<sequence length="118" mass="13927">MLNFQNTINLEEYINYLEKRYVAEILNDQEIINQVTYLEPEVVECDEKDDSTELPQVTHNEALNAIHLLELYFIQQDLSDAAYTEHDSALLKLFGLVRKFWTASFKQLTMETFFEPVM</sequence>
<evidence type="ECO:0000313" key="1">
    <source>
        <dbReference type="EMBL" id="CAG8541826.1"/>
    </source>
</evidence>
<dbReference type="EMBL" id="CAJVPZ010004143">
    <property type="protein sequence ID" value="CAG8541826.1"/>
    <property type="molecule type" value="Genomic_DNA"/>
</dbReference>
<protein>
    <submittedName>
        <fullName evidence="1">11789_t:CDS:1</fullName>
    </submittedName>
</protein>
<reference evidence="1" key="1">
    <citation type="submission" date="2021-06" db="EMBL/GenBank/DDBJ databases">
        <authorList>
            <person name="Kallberg Y."/>
            <person name="Tangrot J."/>
            <person name="Rosling A."/>
        </authorList>
    </citation>
    <scope>NUCLEOTIDE SEQUENCE</scope>
    <source>
        <strain evidence="1">IN212</strain>
    </source>
</reference>
<evidence type="ECO:0000313" key="2">
    <source>
        <dbReference type="Proteomes" id="UP000789396"/>
    </source>
</evidence>
<dbReference type="Proteomes" id="UP000789396">
    <property type="component" value="Unassembled WGS sequence"/>
</dbReference>
<keyword evidence="2" id="KW-1185">Reference proteome</keyword>
<dbReference type="OrthoDB" id="2412924at2759"/>
<name>A0A9N9FLQ7_9GLOM</name>
<organism evidence="1 2">
    <name type="scientific">Racocetra fulgida</name>
    <dbReference type="NCBI Taxonomy" id="60492"/>
    <lineage>
        <taxon>Eukaryota</taxon>
        <taxon>Fungi</taxon>
        <taxon>Fungi incertae sedis</taxon>
        <taxon>Mucoromycota</taxon>
        <taxon>Glomeromycotina</taxon>
        <taxon>Glomeromycetes</taxon>
        <taxon>Diversisporales</taxon>
        <taxon>Gigasporaceae</taxon>
        <taxon>Racocetra</taxon>
    </lineage>
</organism>
<dbReference type="AlphaFoldDB" id="A0A9N9FLQ7"/>
<proteinExistence type="predicted"/>
<gene>
    <name evidence="1" type="ORF">RFULGI_LOCUS4257</name>
</gene>